<sequence length="145" mass="16718">MAMTIHVHRLPRFRPANKRDGDCRQVSSGGRKIEPTSGRLDDVRSSCAPAMTQAQAGRCHACVISEERKAHQIRVRANTPRQFKFIRVRPEDTSSALAHTMKLCCVIKMMHIVHSCPTRAEQPPIFYWSFRDQMPAFRSAWQRRM</sequence>
<evidence type="ECO:0000313" key="2">
    <source>
        <dbReference type="EMBL" id="MBB6226139.1"/>
    </source>
</evidence>
<dbReference type="EMBL" id="JACIIV010000002">
    <property type="protein sequence ID" value="MBB6226139.1"/>
    <property type="molecule type" value="Genomic_DNA"/>
</dbReference>
<evidence type="ECO:0000313" key="3">
    <source>
        <dbReference type="Proteomes" id="UP000538147"/>
    </source>
</evidence>
<feature type="compositionally biased region" description="Basic and acidic residues" evidence="1">
    <location>
        <begin position="31"/>
        <end position="41"/>
    </location>
</feature>
<dbReference type="AlphaFoldDB" id="A0A841KZZ3"/>
<protein>
    <submittedName>
        <fullName evidence="2">Uncharacterized protein</fullName>
    </submittedName>
</protein>
<dbReference type="RefSeq" id="WP_184194288.1">
    <property type="nucleotide sequence ID" value="NZ_BMOX01000011.1"/>
</dbReference>
<evidence type="ECO:0000256" key="1">
    <source>
        <dbReference type="SAM" id="MobiDB-lite"/>
    </source>
</evidence>
<comment type="caution">
    <text evidence="2">The sequence shown here is derived from an EMBL/GenBank/DDBJ whole genome shotgun (WGS) entry which is preliminary data.</text>
</comment>
<name>A0A841KZZ3_9SPHN</name>
<dbReference type="Proteomes" id="UP000538147">
    <property type="component" value="Unassembled WGS sequence"/>
</dbReference>
<gene>
    <name evidence="2" type="ORF">FHS79_000292</name>
</gene>
<keyword evidence="3" id="KW-1185">Reference proteome</keyword>
<proteinExistence type="predicted"/>
<accession>A0A841KZZ3</accession>
<organism evidence="2 3">
    <name type="scientific">Polymorphobacter multimanifer</name>
    <dbReference type="NCBI Taxonomy" id="1070431"/>
    <lineage>
        <taxon>Bacteria</taxon>
        <taxon>Pseudomonadati</taxon>
        <taxon>Pseudomonadota</taxon>
        <taxon>Alphaproteobacteria</taxon>
        <taxon>Sphingomonadales</taxon>
        <taxon>Sphingosinicellaceae</taxon>
        <taxon>Polymorphobacter</taxon>
    </lineage>
</organism>
<feature type="region of interest" description="Disordered" evidence="1">
    <location>
        <begin position="14"/>
        <end position="41"/>
    </location>
</feature>
<reference evidence="2 3" key="1">
    <citation type="submission" date="2020-08" db="EMBL/GenBank/DDBJ databases">
        <title>Genomic Encyclopedia of Type Strains, Phase IV (KMG-IV): sequencing the most valuable type-strain genomes for metagenomic binning, comparative biology and taxonomic classification.</title>
        <authorList>
            <person name="Goeker M."/>
        </authorList>
    </citation>
    <scope>NUCLEOTIDE SEQUENCE [LARGE SCALE GENOMIC DNA]</scope>
    <source>
        <strain evidence="2 3">DSM 102189</strain>
    </source>
</reference>